<proteinExistence type="inferred from homology"/>
<feature type="transmembrane region" description="Helical" evidence="9">
    <location>
        <begin position="382"/>
        <end position="401"/>
    </location>
</feature>
<feature type="region of interest" description="Disordered" evidence="8">
    <location>
        <begin position="1"/>
        <end position="22"/>
    </location>
</feature>
<dbReference type="RefSeq" id="XP_064657725.1">
    <property type="nucleotide sequence ID" value="XM_064803924.1"/>
</dbReference>
<feature type="transmembrane region" description="Helical" evidence="9">
    <location>
        <begin position="421"/>
        <end position="441"/>
    </location>
</feature>
<feature type="domain" description="Major facilitator superfamily (MFS) profile" evidence="10">
    <location>
        <begin position="67"/>
        <end position="509"/>
    </location>
</feature>
<dbReference type="PROSITE" id="PS50850">
    <property type="entry name" value="MFS"/>
    <property type="match status" value="1"/>
</dbReference>
<keyword evidence="5 9" id="KW-1133">Transmembrane helix</keyword>
<keyword evidence="12" id="KW-1185">Reference proteome</keyword>
<dbReference type="GeneID" id="89928023"/>
<dbReference type="InterPro" id="IPR005828">
    <property type="entry name" value="MFS_sugar_transport-like"/>
</dbReference>
<keyword evidence="3 7" id="KW-0813">Transport</keyword>
<dbReference type="PANTHER" id="PTHR48022">
    <property type="entry name" value="PLASTIDIC GLUCOSE TRANSPORTER 4"/>
    <property type="match status" value="1"/>
</dbReference>
<dbReference type="FunFam" id="1.20.1250.20:FF:000078">
    <property type="entry name" value="MFS maltose transporter, putative"/>
    <property type="match status" value="1"/>
</dbReference>
<feature type="transmembrane region" description="Helical" evidence="9">
    <location>
        <begin position="110"/>
        <end position="131"/>
    </location>
</feature>
<organism evidence="11 12">
    <name type="scientific">Saxophila tyrrhenica</name>
    <dbReference type="NCBI Taxonomy" id="1690608"/>
    <lineage>
        <taxon>Eukaryota</taxon>
        <taxon>Fungi</taxon>
        <taxon>Dikarya</taxon>
        <taxon>Ascomycota</taxon>
        <taxon>Pezizomycotina</taxon>
        <taxon>Dothideomycetes</taxon>
        <taxon>Dothideomycetidae</taxon>
        <taxon>Mycosphaerellales</taxon>
        <taxon>Extremaceae</taxon>
        <taxon>Saxophila</taxon>
    </lineage>
</organism>
<evidence type="ECO:0000256" key="9">
    <source>
        <dbReference type="SAM" id="Phobius"/>
    </source>
</evidence>
<accession>A0AAV9P8G9</accession>
<evidence type="ECO:0000256" key="8">
    <source>
        <dbReference type="SAM" id="MobiDB-lite"/>
    </source>
</evidence>
<gene>
    <name evidence="11" type="ORF">LTR77_006683</name>
</gene>
<feature type="transmembrane region" description="Helical" evidence="9">
    <location>
        <begin position="143"/>
        <end position="161"/>
    </location>
</feature>
<evidence type="ECO:0000256" key="4">
    <source>
        <dbReference type="ARBA" id="ARBA00022692"/>
    </source>
</evidence>
<dbReference type="AlphaFoldDB" id="A0AAV9P8G9"/>
<dbReference type="PROSITE" id="PS00216">
    <property type="entry name" value="SUGAR_TRANSPORT_1"/>
    <property type="match status" value="1"/>
</dbReference>
<name>A0AAV9P8G9_9PEZI</name>
<dbReference type="SUPFAM" id="SSF103473">
    <property type="entry name" value="MFS general substrate transporter"/>
    <property type="match status" value="1"/>
</dbReference>
<sequence>MATDTASPKPRQESLDDRDKTSIDGDILKGGIRVGAIGGEEARDATAREHEMSFMTAVRTYPTAIGWSVFFSMGIIMTAFDPQLLGQLFATPRFQKDFGYKYQGNWIISAPWQTGLLMGSPIGQVVGAFFASYPMEWFGRKKTFGACVILTAAFVFIQFFARSLPVLVTGELLGGLVLGTYAVIAPAYASEVCPIALRGVLTSYVNLCFVMGQLIANGIVAGTQKLDNHWAYSGPFAAQWFWPLVILIALPFAPESPWWLVRKGREADAVKALRKLASSEVDVQPTLAMIIETDRLEHELEAGSTYMDCFKKINLRRTEIAVGVYSIQVISGIYLVGYATYFFTLAGLPTDQAFNMGVGFLAVGFVGTLVSWALLIYFGRRIIYIVGLSCLVVLLFIIAILDCAPNYANRPAISWAQASLLLIWNFCYDFSVGPVCFVILCEVSATKVRSKTIAIATAVQALFGIVMTIAIPYLVNADQANARGKIGFFFGGLAGFALIWAYFRVPETKGRTYEELDIMFAKNLRTKEFKTYLVDGVHA</sequence>
<dbReference type="PANTHER" id="PTHR48022:SF83">
    <property type="entry name" value="MAJOR FACILITATOR SUPERFAMILY (MFS) PROFILE DOMAIN-CONTAINING PROTEIN"/>
    <property type="match status" value="1"/>
</dbReference>
<dbReference type="Proteomes" id="UP001337655">
    <property type="component" value="Unassembled WGS sequence"/>
</dbReference>
<dbReference type="InterPro" id="IPR020846">
    <property type="entry name" value="MFS_dom"/>
</dbReference>
<evidence type="ECO:0000313" key="11">
    <source>
        <dbReference type="EMBL" id="KAK5168115.1"/>
    </source>
</evidence>
<feature type="transmembrane region" description="Helical" evidence="9">
    <location>
        <begin position="61"/>
        <end position="80"/>
    </location>
</feature>
<protein>
    <recommendedName>
        <fullName evidence="10">Major facilitator superfamily (MFS) profile domain-containing protein</fullName>
    </recommendedName>
</protein>
<dbReference type="GO" id="GO:0016020">
    <property type="term" value="C:membrane"/>
    <property type="evidence" value="ECO:0007669"/>
    <property type="project" value="UniProtKB-SubCell"/>
</dbReference>
<feature type="compositionally biased region" description="Basic and acidic residues" evidence="8">
    <location>
        <begin position="10"/>
        <end position="22"/>
    </location>
</feature>
<evidence type="ECO:0000256" key="6">
    <source>
        <dbReference type="ARBA" id="ARBA00023136"/>
    </source>
</evidence>
<evidence type="ECO:0000313" key="12">
    <source>
        <dbReference type="Proteomes" id="UP001337655"/>
    </source>
</evidence>
<comment type="similarity">
    <text evidence="2 7">Belongs to the major facilitator superfamily. Sugar transporter (TC 2.A.1.1) family.</text>
</comment>
<dbReference type="InterPro" id="IPR050360">
    <property type="entry name" value="MFS_Sugar_Transporters"/>
</dbReference>
<keyword evidence="6 9" id="KW-0472">Membrane</keyword>
<reference evidence="11 12" key="1">
    <citation type="submission" date="2023-08" db="EMBL/GenBank/DDBJ databases">
        <title>Black Yeasts Isolated from many extreme environments.</title>
        <authorList>
            <person name="Coleine C."/>
            <person name="Stajich J.E."/>
            <person name="Selbmann L."/>
        </authorList>
    </citation>
    <scope>NUCLEOTIDE SEQUENCE [LARGE SCALE GENOMIC DNA]</scope>
    <source>
        <strain evidence="11 12">CCFEE 5935</strain>
    </source>
</reference>
<comment type="subcellular location">
    <subcellularLocation>
        <location evidence="1">Membrane</location>
        <topology evidence="1">Multi-pass membrane protein</topology>
    </subcellularLocation>
</comment>
<comment type="caution">
    <text evidence="11">The sequence shown here is derived from an EMBL/GenBank/DDBJ whole genome shotgun (WGS) entry which is preliminary data.</text>
</comment>
<feature type="transmembrane region" description="Helical" evidence="9">
    <location>
        <begin position="486"/>
        <end position="503"/>
    </location>
</feature>
<feature type="transmembrane region" description="Helical" evidence="9">
    <location>
        <begin position="353"/>
        <end position="375"/>
    </location>
</feature>
<feature type="transmembrane region" description="Helical" evidence="9">
    <location>
        <begin position="453"/>
        <end position="474"/>
    </location>
</feature>
<dbReference type="InterPro" id="IPR003663">
    <property type="entry name" value="Sugar/inositol_transpt"/>
</dbReference>
<keyword evidence="4 9" id="KW-0812">Transmembrane</keyword>
<evidence type="ECO:0000256" key="3">
    <source>
        <dbReference type="ARBA" id="ARBA00022448"/>
    </source>
</evidence>
<evidence type="ECO:0000259" key="10">
    <source>
        <dbReference type="PROSITE" id="PS50850"/>
    </source>
</evidence>
<evidence type="ECO:0000256" key="7">
    <source>
        <dbReference type="RuleBase" id="RU003346"/>
    </source>
</evidence>
<evidence type="ECO:0000256" key="5">
    <source>
        <dbReference type="ARBA" id="ARBA00022989"/>
    </source>
</evidence>
<dbReference type="Gene3D" id="1.20.1250.20">
    <property type="entry name" value="MFS general substrate transporter like domains"/>
    <property type="match status" value="1"/>
</dbReference>
<feature type="transmembrane region" description="Helical" evidence="9">
    <location>
        <begin position="240"/>
        <end position="261"/>
    </location>
</feature>
<dbReference type="InterPro" id="IPR005829">
    <property type="entry name" value="Sugar_transporter_CS"/>
</dbReference>
<dbReference type="EMBL" id="JAVRRT010000010">
    <property type="protein sequence ID" value="KAK5168115.1"/>
    <property type="molecule type" value="Genomic_DNA"/>
</dbReference>
<evidence type="ECO:0000256" key="1">
    <source>
        <dbReference type="ARBA" id="ARBA00004141"/>
    </source>
</evidence>
<feature type="transmembrane region" description="Helical" evidence="9">
    <location>
        <begin position="167"/>
        <end position="189"/>
    </location>
</feature>
<feature type="transmembrane region" description="Helical" evidence="9">
    <location>
        <begin position="320"/>
        <end position="341"/>
    </location>
</feature>
<dbReference type="Pfam" id="PF00083">
    <property type="entry name" value="Sugar_tr"/>
    <property type="match status" value="1"/>
</dbReference>
<dbReference type="GO" id="GO:0005351">
    <property type="term" value="F:carbohydrate:proton symporter activity"/>
    <property type="evidence" value="ECO:0007669"/>
    <property type="project" value="TreeGrafter"/>
</dbReference>
<feature type="transmembrane region" description="Helical" evidence="9">
    <location>
        <begin position="201"/>
        <end position="220"/>
    </location>
</feature>
<evidence type="ECO:0000256" key="2">
    <source>
        <dbReference type="ARBA" id="ARBA00010992"/>
    </source>
</evidence>
<dbReference type="InterPro" id="IPR036259">
    <property type="entry name" value="MFS_trans_sf"/>
</dbReference>
<dbReference type="NCBIfam" id="TIGR00879">
    <property type="entry name" value="SP"/>
    <property type="match status" value="1"/>
</dbReference>